<name>A0A8S1F2J3_9PELO</name>
<dbReference type="Gene3D" id="1.10.10.60">
    <property type="entry name" value="Homeodomain-like"/>
    <property type="match status" value="1"/>
</dbReference>
<dbReference type="PANTHER" id="PTHR24335">
    <property type="entry name" value="MOTOR NEURON AND PANCREAS HOMEOBOX PROTEIN"/>
    <property type="match status" value="1"/>
</dbReference>
<dbReference type="GO" id="GO:0007417">
    <property type="term" value="P:central nervous system development"/>
    <property type="evidence" value="ECO:0007669"/>
    <property type="project" value="TreeGrafter"/>
</dbReference>
<evidence type="ECO:0000256" key="2">
    <source>
        <dbReference type="PROSITE-ProRule" id="PRU00108"/>
    </source>
</evidence>
<evidence type="ECO:0000256" key="1">
    <source>
        <dbReference type="ARBA" id="ARBA00004123"/>
    </source>
</evidence>
<dbReference type="Pfam" id="PF00046">
    <property type="entry name" value="Homeodomain"/>
    <property type="match status" value="1"/>
</dbReference>
<dbReference type="GO" id="GO:0048812">
    <property type="term" value="P:neuron projection morphogenesis"/>
    <property type="evidence" value="ECO:0007669"/>
    <property type="project" value="TreeGrafter"/>
</dbReference>
<dbReference type="GO" id="GO:1990837">
    <property type="term" value="F:sequence-specific double-stranded DNA binding"/>
    <property type="evidence" value="ECO:0007669"/>
    <property type="project" value="TreeGrafter"/>
</dbReference>
<comment type="caution">
    <text evidence="5">The sequence shown here is derived from an EMBL/GenBank/DDBJ whole genome shotgun (WGS) entry which is preliminary data.</text>
</comment>
<dbReference type="EMBL" id="CADEPM010000006">
    <property type="protein sequence ID" value="CAB3406988.1"/>
    <property type="molecule type" value="Genomic_DNA"/>
</dbReference>
<dbReference type="AlphaFoldDB" id="A0A8S1F2J3"/>
<sequence length="133" mass="15230">MFCSIDALLCENSVATGPIKNIEVNCAEELMKMAEKARSVVNAEPEQNSKPTTDNFLQTIPIYPVPPIFPLIYDHLALSFNAWQAWGKMRRPRTAFSSEQLVELEKQFADNHYLSRPRRYQLAQQLSLTETQV</sequence>
<keyword evidence="2 3" id="KW-0539">Nucleus</keyword>
<dbReference type="InterPro" id="IPR042768">
    <property type="entry name" value="MNX1/Ceh-12"/>
</dbReference>
<evidence type="ECO:0000256" key="3">
    <source>
        <dbReference type="RuleBase" id="RU000682"/>
    </source>
</evidence>
<organism evidence="5 6">
    <name type="scientific">Caenorhabditis bovis</name>
    <dbReference type="NCBI Taxonomy" id="2654633"/>
    <lineage>
        <taxon>Eukaryota</taxon>
        <taxon>Metazoa</taxon>
        <taxon>Ecdysozoa</taxon>
        <taxon>Nematoda</taxon>
        <taxon>Chromadorea</taxon>
        <taxon>Rhabditida</taxon>
        <taxon>Rhabditina</taxon>
        <taxon>Rhabditomorpha</taxon>
        <taxon>Rhabditoidea</taxon>
        <taxon>Rhabditidae</taxon>
        <taxon>Peloderinae</taxon>
        <taxon>Caenorhabditis</taxon>
    </lineage>
</organism>
<evidence type="ECO:0000313" key="5">
    <source>
        <dbReference type="EMBL" id="CAB3406988.1"/>
    </source>
</evidence>
<reference evidence="5 6" key="1">
    <citation type="submission" date="2020-04" db="EMBL/GenBank/DDBJ databases">
        <authorList>
            <person name="Laetsch R D."/>
            <person name="Stevens L."/>
            <person name="Kumar S."/>
            <person name="Blaxter L. M."/>
        </authorList>
    </citation>
    <scope>NUCLEOTIDE SEQUENCE [LARGE SCALE GENOMIC DNA]</scope>
</reference>
<accession>A0A8S1F2J3</accession>
<feature type="domain" description="Homeobox" evidence="4">
    <location>
        <begin position="87"/>
        <end position="133"/>
    </location>
</feature>
<comment type="subcellular location">
    <subcellularLocation>
        <location evidence="1 2 3">Nucleus</location>
    </subcellularLocation>
</comment>
<dbReference type="PANTHER" id="PTHR24335:SF4">
    <property type="entry name" value="EXTRA-EXTRA"/>
    <property type="match status" value="1"/>
</dbReference>
<dbReference type="GO" id="GO:0005634">
    <property type="term" value="C:nucleus"/>
    <property type="evidence" value="ECO:0007669"/>
    <property type="project" value="UniProtKB-SubCell"/>
</dbReference>
<dbReference type="InterPro" id="IPR009057">
    <property type="entry name" value="Homeodomain-like_sf"/>
</dbReference>
<dbReference type="InterPro" id="IPR001356">
    <property type="entry name" value="HD"/>
</dbReference>
<keyword evidence="6" id="KW-1185">Reference proteome</keyword>
<keyword evidence="2 3" id="KW-0371">Homeobox</keyword>
<dbReference type="OrthoDB" id="6159439at2759"/>
<proteinExistence type="predicted"/>
<gene>
    <name evidence="5" type="ORF">CBOVIS_LOCUS8982</name>
</gene>
<evidence type="ECO:0000259" key="4">
    <source>
        <dbReference type="PROSITE" id="PS50071"/>
    </source>
</evidence>
<keyword evidence="2 3" id="KW-0238">DNA-binding</keyword>
<evidence type="ECO:0000313" key="6">
    <source>
        <dbReference type="Proteomes" id="UP000494206"/>
    </source>
</evidence>
<dbReference type="CDD" id="cd00086">
    <property type="entry name" value="homeodomain"/>
    <property type="match status" value="1"/>
</dbReference>
<dbReference type="PROSITE" id="PS50071">
    <property type="entry name" value="HOMEOBOX_2"/>
    <property type="match status" value="1"/>
</dbReference>
<dbReference type="Proteomes" id="UP000494206">
    <property type="component" value="Unassembled WGS sequence"/>
</dbReference>
<dbReference type="SUPFAM" id="SSF46689">
    <property type="entry name" value="Homeodomain-like"/>
    <property type="match status" value="1"/>
</dbReference>
<dbReference type="SMART" id="SM00389">
    <property type="entry name" value="HOX"/>
    <property type="match status" value="1"/>
</dbReference>
<protein>
    <recommendedName>
        <fullName evidence="4">Homeobox domain-containing protein</fullName>
    </recommendedName>
</protein>